<gene>
    <name evidence="2" type="ORF">EPA93_41975</name>
</gene>
<feature type="transmembrane region" description="Helical" evidence="1">
    <location>
        <begin position="21"/>
        <end position="43"/>
    </location>
</feature>
<keyword evidence="1" id="KW-1133">Transmembrane helix</keyword>
<organism evidence="2 3">
    <name type="scientific">Ktedonosporobacter rubrisoli</name>
    <dbReference type="NCBI Taxonomy" id="2509675"/>
    <lineage>
        <taxon>Bacteria</taxon>
        <taxon>Bacillati</taxon>
        <taxon>Chloroflexota</taxon>
        <taxon>Ktedonobacteria</taxon>
        <taxon>Ktedonobacterales</taxon>
        <taxon>Ktedonosporobacteraceae</taxon>
        <taxon>Ktedonosporobacter</taxon>
    </lineage>
</organism>
<feature type="transmembrane region" description="Helical" evidence="1">
    <location>
        <begin position="82"/>
        <end position="99"/>
    </location>
</feature>
<reference evidence="2 3" key="1">
    <citation type="submission" date="2019-01" db="EMBL/GenBank/DDBJ databases">
        <title>Ktedonosporobacter rubrisoli SCAWS-G2.</title>
        <authorList>
            <person name="Huang Y."/>
            <person name="Yan B."/>
        </authorList>
    </citation>
    <scope>NUCLEOTIDE SEQUENCE [LARGE SCALE GENOMIC DNA]</scope>
    <source>
        <strain evidence="2 3">SCAWS-G2</strain>
    </source>
</reference>
<proteinExistence type="predicted"/>
<keyword evidence="1" id="KW-0472">Membrane</keyword>
<dbReference type="InterPro" id="IPR019206">
    <property type="entry name" value="DUF2085_TM"/>
</dbReference>
<feature type="transmembrane region" description="Helical" evidence="1">
    <location>
        <begin position="152"/>
        <end position="171"/>
    </location>
</feature>
<evidence type="ECO:0000313" key="2">
    <source>
        <dbReference type="EMBL" id="QBD82202.1"/>
    </source>
</evidence>
<feature type="transmembrane region" description="Helical" evidence="1">
    <location>
        <begin position="111"/>
        <end position="132"/>
    </location>
</feature>
<sequence>MQALKRGWREQKNMAAKPSMPPPWIIILSLLLYLALLAGLVLLPGPSLLERLRWLDSGICAQMATHTFYPGGEPLPLCARNTGIYLGFIVSLALLHITGKGHAQQLPPGRLCAILVSGVILLALDGLNSLALDLGLPHLYQPHNLLRLASGLVTGLALAALSLPIINRLLWCEYSEQRSISSWSALFPFIFMLIICFFAVASQNIVVLYPLALLSTAGLLSALSIVNLLVIITISKREETFEHYLQLLPLFSIALLLSIGEMLILAQLKLALLHALGL</sequence>
<accession>A0A4P6K2R0</accession>
<keyword evidence="3" id="KW-1185">Reference proteome</keyword>
<name>A0A4P6K2R0_KTERU</name>
<feature type="transmembrane region" description="Helical" evidence="1">
    <location>
        <begin position="244"/>
        <end position="268"/>
    </location>
</feature>
<evidence type="ECO:0000256" key="1">
    <source>
        <dbReference type="SAM" id="Phobius"/>
    </source>
</evidence>
<feature type="transmembrane region" description="Helical" evidence="1">
    <location>
        <begin position="183"/>
        <end position="201"/>
    </location>
</feature>
<dbReference type="KEGG" id="kbs:EPA93_41975"/>
<dbReference type="EMBL" id="CP035758">
    <property type="protein sequence ID" value="QBD82202.1"/>
    <property type="molecule type" value="Genomic_DNA"/>
</dbReference>
<dbReference type="Proteomes" id="UP000290365">
    <property type="component" value="Chromosome"/>
</dbReference>
<keyword evidence="1" id="KW-0812">Transmembrane</keyword>
<dbReference type="OrthoDB" id="150031at2"/>
<evidence type="ECO:0000313" key="3">
    <source>
        <dbReference type="Proteomes" id="UP000290365"/>
    </source>
</evidence>
<dbReference type="Pfam" id="PF09858">
    <property type="entry name" value="DUF2085"/>
    <property type="match status" value="1"/>
</dbReference>
<protein>
    <submittedName>
        <fullName evidence="2">DUF2085 domain-containing protein</fullName>
    </submittedName>
</protein>
<feature type="transmembrane region" description="Helical" evidence="1">
    <location>
        <begin position="207"/>
        <end position="232"/>
    </location>
</feature>
<dbReference type="AlphaFoldDB" id="A0A4P6K2R0"/>